<name>A0A6A4T5G5_SCOMX</name>
<evidence type="ECO:0000313" key="2">
    <source>
        <dbReference type="Proteomes" id="UP000438429"/>
    </source>
</evidence>
<organism evidence="1 2">
    <name type="scientific">Scophthalmus maximus</name>
    <name type="common">Turbot</name>
    <name type="synonym">Psetta maxima</name>
    <dbReference type="NCBI Taxonomy" id="52904"/>
    <lineage>
        <taxon>Eukaryota</taxon>
        <taxon>Metazoa</taxon>
        <taxon>Chordata</taxon>
        <taxon>Craniata</taxon>
        <taxon>Vertebrata</taxon>
        <taxon>Euteleostomi</taxon>
        <taxon>Actinopterygii</taxon>
        <taxon>Neopterygii</taxon>
        <taxon>Teleostei</taxon>
        <taxon>Neoteleostei</taxon>
        <taxon>Acanthomorphata</taxon>
        <taxon>Carangaria</taxon>
        <taxon>Pleuronectiformes</taxon>
        <taxon>Pleuronectoidei</taxon>
        <taxon>Scophthalmidae</taxon>
        <taxon>Scophthalmus</taxon>
    </lineage>
</organism>
<dbReference type="EMBL" id="VEVO01000007">
    <property type="protein sequence ID" value="KAF0040169.1"/>
    <property type="molecule type" value="Genomic_DNA"/>
</dbReference>
<comment type="caution">
    <text evidence="1">The sequence shown here is derived from an EMBL/GenBank/DDBJ whole genome shotgun (WGS) entry which is preliminary data.</text>
</comment>
<sequence>MLIQGLRVNVLRDISGLASVLLQESISEHSWSFQSSAAKDSFHACYNATAPGAVTVDRMCASAAPPEERDNITIGLDVRDGPRQEGVNQNTINQTEWLLCYRVYSPFDVVFLIPEEDLIFAQANRTNPPFFNINYMLHLRV</sequence>
<gene>
    <name evidence="1" type="ORF">F2P81_008404</name>
</gene>
<accession>A0A6A4T5G5</accession>
<protein>
    <submittedName>
        <fullName evidence="1">Uncharacterized protein</fullName>
    </submittedName>
</protein>
<proteinExistence type="predicted"/>
<evidence type="ECO:0000313" key="1">
    <source>
        <dbReference type="EMBL" id="KAF0040169.1"/>
    </source>
</evidence>
<dbReference type="AlphaFoldDB" id="A0A6A4T5G5"/>
<reference evidence="1 2" key="1">
    <citation type="submission" date="2019-06" db="EMBL/GenBank/DDBJ databases">
        <title>Draft genomes of female and male turbot (Scophthalmus maximus).</title>
        <authorList>
            <person name="Xu H."/>
            <person name="Xu X.-W."/>
            <person name="Shao C."/>
            <person name="Chen S."/>
        </authorList>
    </citation>
    <scope>NUCLEOTIDE SEQUENCE [LARGE SCALE GENOMIC DNA]</scope>
    <source>
        <strain evidence="1">Ysfricsl-2016a</strain>
        <tissue evidence="1">Blood</tissue>
    </source>
</reference>
<dbReference type="Proteomes" id="UP000438429">
    <property type="component" value="Unassembled WGS sequence"/>
</dbReference>